<dbReference type="EMBL" id="CM056809">
    <property type="protein sequence ID" value="KAJ8650054.1"/>
    <property type="molecule type" value="Genomic_DNA"/>
</dbReference>
<gene>
    <name evidence="1" type="ORF">MRB53_003077</name>
</gene>
<evidence type="ECO:0000313" key="2">
    <source>
        <dbReference type="Proteomes" id="UP001234297"/>
    </source>
</evidence>
<accession>A0ACC2MY03</accession>
<reference evidence="1 2" key="1">
    <citation type="journal article" date="2022" name="Hortic Res">
        <title>A haplotype resolved chromosomal level avocado genome allows analysis of novel avocado genes.</title>
        <authorList>
            <person name="Nath O."/>
            <person name="Fletcher S.J."/>
            <person name="Hayward A."/>
            <person name="Shaw L.M."/>
            <person name="Masouleh A.K."/>
            <person name="Furtado A."/>
            <person name="Henry R.J."/>
            <person name="Mitter N."/>
        </authorList>
    </citation>
    <scope>NUCLEOTIDE SEQUENCE [LARGE SCALE GENOMIC DNA]</scope>
    <source>
        <strain evidence="2">cv. Hass</strain>
    </source>
</reference>
<protein>
    <submittedName>
        <fullName evidence="1">Uncharacterized protein</fullName>
    </submittedName>
</protein>
<comment type="caution">
    <text evidence="1">The sequence shown here is derived from an EMBL/GenBank/DDBJ whole genome shotgun (WGS) entry which is preliminary data.</text>
</comment>
<evidence type="ECO:0000313" key="1">
    <source>
        <dbReference type="EMBL" id="KAJ8650054.1"/>
    </source>
</evidence>
<organism evidence="1 2">
    <name type="scientific">Persea americana</name>
    <name type="common">Avocado</name>
    <dbReference type="NCBI Taxonomy" id="3435"/>
    <lineage>
        <taxon>Eukaryota</taxon>
        <taxon>Viridiplantae</taxon>
        <taxon>Streptophyta</taxon>
        <taxon>Embryophyta</taxon>
        <taxon>Tracheophyta</taxon>
        <taxon>Spermatophyta</taxon>
        <taxon>Magnoliopsida</taxon>
        <taxon>Magnoliidae</taxon>
        <taxon>Laurales</taxon>
        <taxon>Lauraceae</taxon>
        <taxon>Persea</taxon>
    </lineage>
</organism>
<sequence>MERASTISLVIIVSVLCVAVSVSATSRTGSSDFIKSSCSSTRYPAVCVQSLSVYASAIQQSPKQLAQAALNVSLARARSVSTFVSKLSHAKGMSSRDRAAIKDCVDNIGDSVDELTRSVQELGRTGKSGSFMWHVSNVQTWVSAALTDENTCVDGFVTKGKVKDVVRGRIVNVAQVTSNALALVNRYAHKSGTNNAANP</sequence>
<dbReference type="Proteomes" id="UP001234297">
    <property type="component" value="Chromosome 1"/>
</dbReference>
<name>A0ACC2MY03_PERAE</name>
<keyword evidence="2" id="KW-1185">Reference proteome</keyword>
<proteinExistence type="predicted"/>